<dbReference type="InterPro" id="IPR031127">
    <property type="entry name" value="E3_UB_ligase_RBR"/>
</dbReference>
<name>A0AAW2L962_SESRA</name>
<feature type="domain" description="RING-type" evidence="14">
    <location>
        <begin position="106"/>
        <end position="324"/>
    </location>
</feature>
<evidence type="ECO:0000256" key="6">
    <source>
        <dbReference type="ARBA" id="ARBA00022679"/>
    </source>
</evidence>
<evidence type="ECO:0000259" key="13">
    <source>
        <dbReference type="PROSITE" id="PS50089"/>
    </source>
</evidence>
<evidence type="ECO:0000256" key="2">
    <source>
        <dbReference type="ARBA" id="ARBA00001947"/>
    </source>
</evidence>
<evidence type="ECO:0000256" key="11">
    <source>
        <dbReference type="ARBA" id="ARBA00022833"/>
    </source>
</evidence>
<dbReference type="InterPro" id="IPR013083">
    <property type="entry name" value="Znf_RING/FYVE/PHD"/>
</dbReference>
<dbReference type="InterPro" id="IPR044066">
    <property type="entry name" value="TRIAD_supradom"/>
</dbReference>
<feature type="domain" description="RING-type" evidence="13">
    <location>
        <begin position="110"/>
        <end position="156"/>
    </location>
</feature>
<dbReference type="Gene3D" id="2.20.25.20">
    <property type="match status" value="1"/>
</dbReference>
<dbReference type="GO" id="GO:0016567">
    <property type="term" value="P:protein ubiquitination"/>
    <property type="evidence" value="ECO:0007669"/>
    <property type="project" value="InterPro"/>
</dbReference>
<dbReference type="SMART" id="SM00184">
    <property type="entry name" value="RING"/>
    <property type="match status" value="1"/>
</dbReference>
<evidence type="ECO:0000256" key="8">
    <source>
        <dbReference type="ARBA" id="ARBA00022737"/>
    </source>
</evidence>
<dbReference type="SMART" id="SM00647">
    <property type="entry name" value="IBR"/>
    <property type="match status" value="1"/>
</dbReference>
<keyword evidence="8" id="KW-0677">Repeat</keyword>
<dbReference type="Pfam" id="PF00097">
    <property type="entry name" value="zf-C3HC4"/>
    <property type="match status" value="1"/>
</dbReference>
<dbReference type="CDD" id="cd22582">
    <property type="entry name" value="BRcat_RBR_unk"/>
    <property type="match status" value="1"/>
</dbReference>
<dbReference type="EMBL" id="JACGWJ010000025">
    <property type="protein sequence ID" value="KAL0315902.1"/>
    <property type="molecule type" value="Genomic_DNA"/>
</dbReference>
<dbReference type="PANTHER" id="PTHR11685">
    <property type="entry name" value="RBR FAMILY RING FINGER AND IBR DOMAIN-CONTAINING"/>
    <property type="match status" value="1"/>
</dbReference>
<reference evidence="15" key="1">
    <citation type="submission" date="2020-06" db="EMBL/GenBank/DDBJ databases">
        <authorList>
            <person name="Li T."/>
            <person name="Hu X."/>
            <person name="Zhang T."/>
            <person name="Song X."/>
            <person name="Zhang H."/>
            <person name="Dai N."/>
            <person name="Sheng W."/>
            <person name="Hou X."/>
            <person name="Wei L."/>
        </authorList>
    </citation>
    <scope>NUCLEOTIDE SEQUENCE</scope>
    <source>
        <strain evidence="15">G02</strain>
        <tissue evidence="15">Leaf</tissue>
    </source>
</reference>
<reference evidence="15" key="2">
    <citation type="journal article" date="2024" name="Plant">
        <title>Genomic evolution and insights into agronomic trait innovations of Sesamum species.</title>
        <authorList>
            <person name="Miao H."/>
            <person name="Wang L."/>
            <person name="Qu L."/>
            <person name="Liu H."/>
            <person name="Sun Y."/>
            <person name="Le M."/>
            <person name="Wang Q."/>
            <person name="Wei S."/>
            <person name="Zheng Y."/>
            <person name="Lin W."/>
            <person name="Duan Y."/>
            <person name="Cao H."/>
            <person name="Xiong S."/>
            <person name="Wang X."/>
            <person name="Wei L."/>
            <person name="Li C."/>
            <person name="Ma Q."/>
            <person name="Ju M."/>
            <person name="Zhao R."/>
            <person name="Li G."/>
            <person name="Mu C."/>
            <person name="Tian Q."/>
            <person name="Mei H."/>
            <person name="Zhang T."/>
            <person name="Gao T."/>
            <person name="Zhang H."/>
        </authorList>
    </citation>
    <scope>NUCLEOTIDE SEQUENCE</scope>
    <source>
        <strain evidence="15">G02</strain>
    </source>
</reference>
<evidence type="ECO:0000259" key="14">
    <source>
        <dbReference type="PROSITE" id="PS51873"/>
    </source>
</evidence>
<gene>
    <name evidence="15" type="ORF">Sradi_5468400</name>
</gene>
<sequence>MAMAMATEVLEILTIPDSAADDDEISVLYVKPVPIKKGTSRLDAIPVENYPLRPKRVIDLSQDSFYFDDEVKLLYSFTKTRKRVFKGESSNTKSPKETELSIPLSLTFMCEICADEKPTNDLFRVLGCTHSYCSECMGKYVASKLQENITAITCPVSGCNGFLEPQHCRSILPKQVFDRWGDALCEAVILASEKFYCPYKDCSALLIDDQSVENEVIMQSECPDCNRLFCVQCKVPWHSGMACSDFQKLKEDERSNEDIMLMNLAKSRKWMRCPKCKFYVERCFKCELYLFSVVVAGVDMLFATTVELSCRQSTTVVIASTKSHIVIA</sequence>
<evidence type="ECO:0000256" key="10">
    <source>
        <dbReference type="ARBA" id="ARBA00022786"/>
    </source>
</evidence>
<comment type="function">
    <text evidence="3">Might act as an E3 ubiquitin-protein ligase, or as part of E3 complex, which accepts ubiquitin from specific E2 ubiquitin-conjugating enzymes and then transfers it to substrates.</text>
</comment>
<dbReference type="FunFam" id="3.30.40.10:FF:000230">
    <property type="entry name" value="RBR-type E3 ubiquitin transferase"/>
    <property type="match status" value="1"/>
</dbReference>
<protein>
    <recommendedName>
        <fullName evidence="5">RBR-type E3 ubiquitin transferase</fullName>
        <ecNumber evidence="5">2.3.2.31</ecNumber>
    </recommendedName>
</protein>
<keyword evidence="11" id="KW-0862">Zinc</keyword>
<evidence type="ECO:0000256" key="4">
    <source>
        <dbReference type="ARBA" id="ARBA00005884"/>
    </source>
</evidence>
<dbReference type="PROSITE" id="PS00518">
    <property type="entry name" value="ZF_RING_1"/>
    <property type="match status" value="1"/>
</dbReference>
<evidence type="ECO:0000256" key="7">
    <source>
        <dbReference type="ARBA" id="ARBA00022723"/>
    </source>
</evidence>
<evidence type="ECO:0000256" key="9">
    <source>
        <dbReference type="ARBA" id="ARBA00022771"/>
    </source>
</evidence>
<evidence type="ECO:0000256" key="3">
    <source>
        <dbReference type="ARBA" id="ARBA00003976"/>
    </source>
</evidence>
<dbReference type="InterPro" id="IPR018957">
    <property type="entry name" value="Znf_C3HC4_RING-type"/>
</dbReference>
<dbReference type="InterPro" id="IPR001841">
    <property type="entry name" value="Znf_RING"/>
</dbReference>
<evidence type="ECO:0000256" key="1">
    <source>
        <dbReference type="ARBA" id="ARBA00001798"/>
    </source>
</evidence>
<dbReference type="EC" id="2.3.2.31" evidence="5"/>
<dbReference type="AlphaFoldDB" id="A0AAW2L962"/>
<keyword evidence="6" id="KW-0808">Transferase</keyword>
<comment type="catalytic activity">
    <reaction evidence="1">
        <text>[E2 ubiquitin-conjugating enzyme]-S-ubiquitinyl-L-cysteine + [acceptor protein]-L-lysine = [E2 ubiquitin-conjugating enzyme]-L-cysteine + [acceptor protein]-N(6)-ubiquitinyl-L-lysine.</text>
        <dbReference type="EC" id="2.3.2.31"/>
    </reaction>
</comment>
<keyword evidence="10" id="KW-0833">Ubl conjugation pathway</keyword>
<comment type="cofactor">
    <cofactor evidence="2">
        <name>Zn(2+)</name>
        <dbReference type="ChEBI" id="CHEBI:29105"/>
    </cofactor>
</comment>
<accession>A0AAW2L962</accession>
<dbReference type="Pfam" id="PF01485">
    <property type="entry name" value="IBR"/>
    <property type="match status" value="1"/>
</dbReference>
<comment type="caution">
    <text evidence="15">The sequence shown here is derived from an EMBL/GenBank/DDBJ whole genome shotgun (WGS) entry which is preliminary data.</text>
</comment>
<dbReference type="InterPro" id="IPR017907">
    <property type="entry name" value="Znf_RING_CS"/>
</dbReference>
<dbReference type="SUPFAM" id="SSF57850">
    <property type="entry name" value="RING/U-box"/>
    <property type="match status" value="2"/>
</dbReference>
<dbReference type="PROSITE" id="PS51873">
    <property type="entry name" value="TRIAD"/>
    <property type="match status" value="1"/>
</dbReference>
<comment type="similarity">
    <text evidence="4">Belongs to the RBR family. Ariadne subfamily.</text>
</comment>
<evidence type="ECO:0000313" key="15">
    <source>
        <dbReference type="EMBL" id="KAL0315902.1"/>
    </source>
</evidence>
<evidence type="ECO:0000256" key="12">
    <source>
        <dbReference type="PROSITE-ProRule" id="PRU00175"/>
    </source>
</evidence>
<dbReference type="PROSITE" id="PS50089">
    <property type="entry name" value="ZF_RING_2"/>
    <property type="match status" value="1"/>
</dbReference>
<proteinExistence type="inferred from homology"/>
<organism evidence="15">
    <name type="scientific">Sesamum radiatum</name>
    <name type="common">Black benniseed</name>
    <dbReference type="NCBI Taxonomy" id="300843"/>
    <lineage>
        <taxon>Eukaryota</taxon>
        <taxon>Viridiplantae</taxon>
        <taxon>Streptophyta</taxon>
        <taxon>Embryophyta</taxon>
        <taxon>Tracheophyta</taxon>
        <taxon>Spermatophyta</taxon>
        <taxon>Magnoliopsida</taxon>
        <taxon>eudicotyledons</taxon>
        <taxon>Gunneridae</taxon>
        <taxon>Pentapetalae</taxon>
        <taxon>asterids</taxon>
        <taxon>lamiids</taxon>
        <taxon>Lamiales</taxon>
        <taxon>Pedaliaceae</taxon>
        <taxon>Sesamum</taxon>
    </lineage>
</organism>
<dbReference type="Gene3D" id="3.30.40.10">
    <property type="entry name" value="Zinc/RING finger domain, C3HC4 (zinc finger)"/>
    <property type="match status" value="1"/>
</dbReference>
<dbReference type="InterPro" id="IPR002867">
    <property type="entry name" value="IBR_dom"/>
</dbReference>
<dbReference type="GO" id="GO:0008270">
    <property type="term" value="F:zinc ion binding"/>
    <property type="evidence" value="ECO:0007669"/>
    <property type="project" value="UniProtKB-KW"/>
</dbReference>
<keyword evidence="7" id="KW-0479">Metal-binding</keyword>
<dbReference type="GO" id="GO:0061630">
    <property type="term" value="F:ubiquitin protein ligase activity"/>
    <property type="evidence" value="ECO:0007669"/>
    <property type="project" value="UniProtKB-EC"/>
</dbReference>
<keyword evidence="9 12" id="KW-0863">Zinc-finger</keyword>
<evidence type="ECO:0000256" key="5">
    <source>
        <dbReference type="ARBA" id="ARBA00012251"/>
    </source>
</evidence>